<name>A0A9P1CN55_9DINO</name>
<dbReference type="GO" id="GO:0004523">
    <property type="term" value="F:RNA-DNA hybrid ribonuclease activity"/>
    <property type="evidence" value="ECO:0007669"/>
    <property type="project" value="InterPro"/>
</dbReference>
<feature type="coiled-coil region" evidence="1">
    <location>
        <begin position="351"/>
        <end position="378"/>
    </location>
</feature>
<feature type="domain" description="RNase H type-1" evidence="2">
    <location>
        <begin position="17"/>
        <end position="123"/>
    </location>
</feature>
<evidence type="ECO:0000313" key="3">
    <source>
        <dbReference type="EMBL" id="CAI3993913.1"/>
    </source>
</evidence>
<keyword evidence="6" id="KW-1185">Reference proteome</keyword>
<proteinExistence type="predicted"/>
<evidence type="ECO:0000313" key="5">
    <source>
        <dbReference type="EMBL" id="CAL4781225.1"/>
    </source>
</evidence>
<organism evidence="3">
    <name type="scientific">Cladocopium goreaui</name>
    <dbReference type="NCBI Taxonomy" id="2562237"/>
    <lineage>
        <taxon>Eukaryota</taxon>
        <taxon>Sar</taxon>
        <taxon>Alveolata</taxon>
        <taxon>Dinophyceae</taxon>
        <taxon>Suessiales</taxon>
        <taxon>Symbiodiniaceae</taxon>
        <taxon>Cladocopium</taxon>
    </lineage>
</organism>
<dbReference type="InterPro" id="IPR036397">
    <property type="entry name" value="RNaseH_sf"/>
</dbReference>
<evidence type="ECO:0000259" key="2">
    <source>
        <dbReference type="Pfam" id="PF00075"/>
    </source>
</evidence>
<evidence type="ECO:0000313" key="6">
    <source>
        <dbReference type="Proteomes" id="UP001152797"/>
    </source>
</evidence>
<dbReference type="EMBL" id="CAMXCT020001890">
    <property type="protein sequence ID" value="CAL1147288.1"/>
    <property type="molecule type" value="Genomic_DNA"/>
</dbReference>
<dbReference type="InterPro" id="IPR012337">
    <property type="entry name" value="RNaseH-like_sf"/>
</dbReference>
<gene>
    <name evidence="3" type="ORF">C1SCF055_LOCUS20614</name>
</gene>
<evidence type="ECO:0000256" key="1">
    <source>
        <dbReference type="SAM" id="Coils"/>
    </source>
</evidence>
<sequence>MNRPAVLLECGVLPGLRQTSVRAELYAVMRAVRFACCRGLELMIWSDCQAVVRRLRRILQGAAVRINSPNADLWMMIADDISAGAHVQITKVKAHCTVSSANSPLEEWCYLHNQFADRAAVRANESRGEEFWLLLARHATACRSVDEWNSCIQQVLIAISRRVLCHERMTDSPEPSPSVPGPPPKWTALPPMPSPPKGAVRWYGEGLVMKLLKWFWHAVQCEPGPVVWISHAQMYIDFALTTGEAGPVHINGWRDSADMPLHALLHTGFKTRARWFGKVLRETLRHANVDVVAGYSVPTSHMIHMHCSCLGVPWDPGRLDAVDRWLMKFSKTPFRRQTKELDRLPEKRRQLRLERKKRGNAEHEAQELREQLSVLVKKAGAGGVLSAAGHLAMQGNGLTKEALKVSEKQEPATYCKHSAAAEVLQWKRLAAHREKLLQQEERIIEGNKITEAEYCGSEALQHFRRNQRTRAAMVREAYGSLKLGDGGFTSR</sequence>
<reference evidence="3" key="1">
    <citation type="submission" date="2022-10" db="EMBL/GenBank/DDBJ databases">
        <authorList>
            <person name="Chen Y."/>
            <person name="Dougan E. K."/>
            <person name="Chan C."/>
            <person name="Rhodes N."/>
            <person name="Thang M."/>
        </authorList>
    </citation>
    <scope>NUCLEOTIDE SEQUENCE</scope>
</reference>
<protein>
    <submittedName>
        <fullName evidence="5">Reverse transcriptase domain-containing protein</fullName>
    </submittedName>
</protein>
<dbReference type="Proteomes" id="UP001152797">
    <property type="component" value="Unassembled WGS sequence"/>
</dbReference>
<keyword evidence="5" id="KW-0548">Nucleotidyltransferase</keyword>
<dbReference type="GO" id="GO:0003676">
    <property type="term" value="F:nucleic acid binding"/>
    <property type="evidence" value="ECO:0007669"/>
    <property type="project" value="InterPro"/>
</dbReference>
<dbReference type="GO" id="GO:0003964">
    <property type="term" value="F:RNA-directed DNA polymerase activity"/>
    <property type="evidence" value="ECO:0007669"/>
    <property type="project" value="UniProtKB-KW"/>
</dbReference>
<evidence type="ECO:0000313" key="4">
    <source>
        <dbReference type="EMBL" id="CAL1147288.1"/>
    </source>
</evidence>
<dbReference type="OrthoDB" id="10672368at2759"/>
<dbReference type="AlphaFoldDB" id="A0A9P1CN55"/>
<keyword evidence="1" id="KW-0175">Coiled coil</keyword>
<keyword evidence="5" id="KW-0808">Transferase</keyword>
<dbReference type="SUPFAM" id="SSF53098">
    <property type="entry name" value="Ribonuclease H-like"/>
    <property type="match status" value="1"/>
</dbReference>
<keyword evidence="5" id="KW-0695">RNA-directed DNA polymerase</keyword>
<dbReference type="InterPro" id="IPR002156">
    <property type="entry name" value="RNaseH_domain"/>
</dbReference>
<dbReference type="EMBL" id="CAMXCT030001890">
    <property type="protein sequence ID" value="CAL4781225.1"/>
    <property type="molecule type" value="Genomic_DNA"/>
</dbReference>
<accession>A0A9P1CN55</accession>
<comment type="caution">
    <text evidence="3">The sequence shown here is derived from an EMBL/GenBank/DDBJ whole genome shotgun (WGS) entry which is preliminary data.</text>
</comment>
<reference evidence="4" key="2">
    <citation type="submission" date="2024-04" db="EMBL/GenBank/DDBJ databases">
        <authorList>
            <person name="Chen Y."/>
            <person name="Shah S."/>
            <person name="Dougan E. K."/>
            <person name="Thang M."/>
            <person name="Chan C."/>
        </authorList>
    </citation>
    <scope>NUCLEOTIDE SEQUENCE [LARGE SCALE GENOMIC DNA]</scope>
</reference>
<dbReference type="EMBL" id="CAMXCT010001890">
    <property type="protein sequence ID" value="CAI3993913.1"/>
    <property type="molecule type" value="Genomic_DNA"/>
</dbReference>
<dbReference type="Pfam" id="PF00075">
    <property type="entry name" value="RNase_H"/>
    <property type="match status" value="1"/>
</dbReference>
<dbReference type="Gene3D" id="3.30.420.10">
    <property type="entry name" value="Ribonuclease H-like superfamily/Ribonuclease H"/>
    <property type="match status" value="1"/>
</dbReference>